<evidence type="ECO:0000313" key="10">
    <source>
        <dbReference type="Proteomes" id="UP000325081"/>
    </source>
</evidence>
<dbReference type="GO" id="GO:0012505">
    <property type="term" value="C:endomembrane system"/>
    <property type="evidence" value="ECO:0007669"/>
    <property type="project" value="UniProtKB-SubCell"/>
</dbReference>
<evidence type="ECO:0000256" key="1">
    <source>
        <dbReference type="ARBA" id="ARBA00004308"/>
    </source>
</evidence>
<feature type="transmembrane region" description="Helical" evidence="8">
    <location>
        <begin position="29"/>
        <end position="46"/>
    </location>
</feature>
<reference evidence="10" key="1">
    <citation type="journal article" date="2019" name="Curr. Biol.">
        <title>Genome Sequence of Striga asiatica Provides Insight into the Evolution of Plant Parasitism.</title>
        <authorList>
            <person name="Yoshida S."/>
            <person name="Kim S."/>
            <person name="Wafula E.K."/>
            <person name="Tanskanen J."/>
            <person name="Kim Y.M."/>
            <person name="Honaas L."/>
            <person name="Yang Z."/>
            <person name="Spallek T."/>
            <person name="Conn C.E."/>
            <person name="Ichihashi Y."/>
            <person name="Cheong K."/>
            <person name="Cui S."/>
            <person name="Der J.P."/>
            <person name="Gundlach H."/>
            <person name="Jiao Y."/>
            <person name="Hori C."/>
            <person name="Ishida J.K."/>
            <person name="Kasahara H."/>
            <person name="Kiba T."/>
            <person name="Kim M.S."/>
            <person name="Koo N."/>
            <person name="Laohavisit A."/>
            <person name="Lee Y.H."/>
            <person name="Lumba S."/>
            <person name="McCourt P."/>
            <person name="Mortimer J.C."/>
            <person name="Mutuku J.M."/>
            <person name="Nomura T."/>
            <person name="Sasaki-Sekimoto Y."/>
            <person name="Seto Y."/>
            <person name="Wang Y."/>
            <person name="Wakatake T."/>
            <person name="Sakakibara H."/>
            <person name="Demura T."/>
            <person name="Yamaguchi S."/>
            <person name="Yoneyama K."/>
            <person name="Manabe R.I."/>
            <person name="Nelson D.C."/>
            <person name="Schulman A.H."/>
            <person name="Timko M.P."/>
            <person name="dePamphilis C.W."/>
            <person name="Choi D."/>
            <person name="Shirasu K."/>
        </authorList>
    </citation>
    <scope>NUCLEOTIDE SEQUENCE [LARGE SCALE GENOMIC DNA]</scope>
    <source>
        <strain evidence="10">cv. UVA1</strain>
    </source>
</reference>
<keyword evidence="2" id="KW-0328">Glycosyltransferase</keyword>
<evidence type="ECO:0000256" key="6">
    <source>
        <dbReference type="ARBA" id="ARBA00023136"/>
    </source>
</evidence>
<dbReference type="GO" id="GO:0030244">
    <property type="term" value="P:cellulose biosynthetic process"/>
    <property type="evidence" value="ECO:0007669"/>
    <property type="project" value="InterPro"/>
</dbReference>
<feature type="binding site" evidence="7">
    <location>
        <position position="72"/>
    </location>
    <ligand>
        <name>UDP-alpha-D-glucose</name>
        <dbReference type="ChEBI" id="CHEBI:58885"/>
    </ligand>
</feature>
<evidence type="ECO:0000256" key="2">
    <source>
        <dbReference type="ARBA" id="ARBA00022676"/>
    </source>
</evidence>
<dbReference type="InterPro" id="IPR005150">
    <property type="entry name" value="Cellulose_synth"/>
</dbReference>
<evidence type="ECO:0000256" key="7">
    <source>
        <dbReference type="PIRSR" id="PIRSR605150-2"/>
    </source>
</evidence>
<organism evidence="9 10">
    <name type="scientific">Striga asiatica</name>
    <name type="common">Asiatic witchweed</name>
    <name type="synonym">Buchnera asiatica</name>
    <dbReference type="NCBI Taxonomy" id="4170"/>
    <lineage>
        <taxon>Eukaryota</taxon>
        <taxon>Viridiplantae</taxon>
        <taxon>Streptophyta</taxon>
        <taxon>Embryophyta</taxon>
        <taxon>Tracheophyta</taxon>
        <taxon>Spermatophyta</taxon>
        <taxon>Magnoliopsida</taxon>
        <taxon>eudicotyledons</taxon>
        <taxon>Gunneridae</taxon>
        <taxon>Pentapetalae</taxon>
        <taxon>asterids</taxon>
        <taxon>lamiids</taxon>
        <taxon>Lamiales</taxon>
        <taxon>Orobanchaceae</taxon>
        <taxon>Buchnereae</taxon>
        <taxon>Striga</taxon>
    </lineage>
</organism>
<proteinExistence type="predicted"/>
<dbReference type="OrthoDB" id="1434511at2759"/>
<evidence type="ECO:0000313" key="9">
    <source>
        <dbReference type="EMBL" id="GER47413.1"/>
    </source>
</evidence>
<protein>
    <submittedName>
        <fullName evidence="9">Cellulose synthase</fullName>
    </submittedName>
</protein>
<keyword evidence="3" id="KW-0808">Transferase</keyword>
<evidence type="ECO:0000256" key="8">
    <source>
        <dbReference type="SAM" id="Phobius"/>
    </source>
</evidence>
<keyword evidence="6 8" id="KW-0472">Membrane</keyword>
<name>A0A5A7QPY3_STRAF</name>
<keyword evidence="10" id="KW-1185">Reference proteome</keyword>
<keyword evidence="4 8" id="KW-0812">Transmembrane</keyword>
<comment type="subcellular location">
    <subcellularLocation>
        <location evidence="1">Endomembrane system</location>
    </subcellularLocation>
</comment>
<evidence type="ECO:0000256" key="5">
    <source>
        <dbReference type="ARBA" id="ARBA00022989"/>
    </source>
</evidence>
<dbReference type="Proteomes" id="UP000325081">
    <property type="component" value="Unassembled WGS sequence"/>
</dbReference>
<dbReference type="AlphaFoldDB" id="A0A5A7QPY3"/>
<dbReference type="Pfam" id="PF03552">
    <property type="entry name" value="Cellulose_synt"/>
    <property type="match status" value="1"/>
</dbReference>
<dbReference type="GO" id="GO:0016020">
    <property type="term" value="C:membrane"/>
    <property type="evidence" value="ECO:0007669"/>
    <property type="project" value="InterPro"/>
</dbReference>
<accession>A0A5A7QPY3</accession>
<gene>
    <name evidence="9" type="ORF">STAS_24521</name>
</gene>
<feature type="binding site" evidence="7">
    <location>
        <position position="71"/>
    </location>
    <ligand>
        <name>UDP-alpha-D-glucose</name>
        <dbReference type="ChEBI" id="CHEBI:58885"/>
    </ligand>
</feature>
<keyword evidence="5 8" id="KW-1133">Transmembrane helix</keyword>
<evidence type="ECO:0000256" key="3">
    <source>
        <dbReference type="ARBA" id="ARBA00022679"/>
    </source>
</evidence>
<dbReference type="GO" id="GO:0016760">
    <property type="term" value="F:cellulose synthase (UDP-forming) activity"/>
    <property type="evidence" value="ECO:0007669"/>
    <property type="project" value="InterPro"/>
</dbReference>
<sequence length="258" mass="29663">MAFFPLHGRNPFNPFPGPNPIPVRIGPRFHLILVLPLRLVLLFYFFQYEKDGKPSELSSVDVFVTTVDPMKEPPLITANMILSILACGLALTLLFSFPFLLPTFFEPFSSYLMFADFFCDLPDVVCCDCKNDFVRKATIPLRQTSGQIFHIGPIMEKRFGADPNQKARVLLRDVMEKMKPFLMAYEGIQRRVGDIYLKPNLPTPNSKYKFPKSKKNRMSKHKKEVGMEKAENDLAAVMDQHKSCIVKELHGIDFWKLR</sequence>
<feature type="transmembrane region" description="Helical" evidence="8">
    <location>
        <begin position="80"/>
        <end position="101"/>
    </location>
</feature>
<comment type="caution">
    <text evidence="9">The sequence shown here is derived from an EMBL/GenBank/DDBJ whole genome shotgun (WGS) entry which is preliminary data.</text>
</comment>
<dbReference type="EMBL" id="BKCP01007926">
    <property type="protein sequence ID" value="GER47413.1"/>
    <property type="molecule type" value="Genomic_DNA"/>
</dbReference>
<evidence type="ECO:0000256" key="4">
    <source>
        <dbReference type="ARBA" id="ARBA00022692"/>
    </source>
</evidence>